<dbReference type="SMART" id="SM00320">
    <property type="entry name" value="WD40"/>
    <property type="match status" value="3"/>
</dbReference>
<organism evidence="4">
    <name type="scientific">Edafosvirus sp</name>
    <dbReference type="NCBI Taxonomy" id="2487765"/>
    <lineage>
        <taxon>Viruses</taxon>
        <taxon>Varidnaviria</taxon>
        <taxon>Bamfordvirae</taxon>
        <taxon>Nucleocytoviricota</taxon>
        <taxon>Megaviricetes</taxon>
        <taxon>Imitervirales</taxon>
        <taxon>Mimiviridae</taxon>
        <taxon>Klosneuvirinae</taxon>
    </lineage>
</organism>
<dbReference type="EMBL" id="MK072068">
    <property type="protein sequence ID" value="AYV77947.1"/>
    <property type="molecule type" value="Genomic_DNA"/>
</dbReference>
<dbReference type="InterPro" id="IPR048720">
    <property type="entry name" value="PROPPIN"/>
</dbReference>
<dbReference type="InterPro" id="IPR036322">
    <property type="entry name" value="WD40_repeat_dom_sf"/>
</dbReference>
<evidence type="ECO:0000256" key="3">
    <source>
        <dbReference type="ARBA" id="ARBA00025740"/>
    </source>
</evidence>
<evidence type="ECO:0000256" key="1">
    <source>
        <dbReference type="ARBA" id="ARBA00022574"/>
    </source>
</evidence>
<protein>
    <submittedName>
        <fullName evidence="4">Autophagy-related protein 18a-like</fullName>
    </submittedName>
</protein>
<dbReference type="InterPro" id="IPR015943">
    <property type="entry name" value="WD40/YVTN_repeat-like_dom_sf"/>
</dbReference>
<dbReference type="InterPro" id="IPR001680">
    <property type="entry name" value="WD40_rpt"/>
</dbReference>
<dbReference type="Pfam" id="PF21032">
    <property type="entry name" value="PROPPIN"/>
    <property type="match status" value="1"/>
</dbReference>
<dbReference type="Gene3D" id="2.130.10.10">
    <property type="entry name" value="YVTN repeat-like/Quinoprotein amine dehydrogenase"/>
    <property type="match status" value="1"/>
</dbReference>
<evidence type="ECO:0000256" key="2">
    <source>
        <dbReference type="ARBA" id="ARBA00022737"/>
    </source>
</evidence>
<gene>
    <name evidence="4" type="ORF">Edafosvirus3_25</name>
</gene>
<comment type="similarity">
    <text evidence="3">Belongs to the WD repeat PROPPIN family.</text>
</comment>
<dbReference type="PANTHER" id="PTHR11227">
    <property type="entry name" value="WD-REPEAT PROTEIN INTERACTING WITH PHOSPHOINOSIDES WIPI -RELATED"/>
    <property type="match status" value="1"/>
</dbReference>
<reference evidence="4" key="1">
    <citation type="submission" date="2018-10" db="EMBL/GenBank/DDBJ databases">
        <title>Hidden diversity of soil giant viruses.</title>
        <authorList>
            <person name="Schulz F."/>
            <person name="Alteio L."/>
            <person name="Goudeau D."/>
            <person name="Ryan E.M."/>
            <person name="Malmstrom R.R."/>
            <person name="Blanchard J."/>
            <person name="Woyke T."/>
        </authorList>
    </citation>
    <scope>NUCLEOTIDE SEQUENCE</scope>
    <source>
        <strain evidence="4">EDV1</strain>
    </source>
</reference>
<proteinExistence type="inferred from homology"/>
<sequence length="392" mass="44467">MIDSIDNGHDGGESKEENVIKQNIIKREEKEISLPTEIKKELDKREEPILHVSFNQDSKRFICITDSNFIIYQTNPFEKIYTTSFKNKGLGFGEMLFSTNVLSLVGSKISGADTFQLNKVCIWDESVKSIVAELQYRSQVVAVKMKRDKIIIILKHKIYIYNFLDLSLYDHTETHDNIKGLCAINQNNDNFIVACPGLQKGHIRIESYYPIKKTIAIDAHKSNISCITLNYDGSLLATTSEIGTLIRIFSTIDGSILFELRRGSTTANISNMCFSRHSHWLAVLSDRGTLHIFSLSKKIDVNTKSIANTDVPLPIVGYSINPTAYLPKYVSSYISSEWSYTQLKIPDENSFVTFGQDEKTIYVISKNGSFYNISFDPDNTDKKLTILSIEKF</sequence>
<evidence type="ECO:0000313" key="4">
    <source>
        <dbReference type="EMBL" id="AYV77947.1"/>
    </source>
</evidence>
<accession>A0A3G4ZSS8</accession>
<keyword evidence="1" id="KW-0853">WD repeat</keyword>
<keyword evidence="2" id="KW-0677">Repeat</keyword>
<name>A0A3G4ZSS8_9VIRU</name>
<dbReference type="SUPFAM" id="SSF50978">
    <property type="entry name" value="WD40 repeat-like"/>
    <property type="match status" value="1"/>
</dbReference>